<evidence type="ECO:0000313" key="2">
    <source>
        <dbReference type="Proteomes" id="UP000013097"/>
    </source>
</evidence>
<gene>
    <name evidence="1" type="ORF">HMPREF1092_03355</name>
</gene>
<proteinExistence type="predicted"/>
<dbReference type="AlphaFoldDB" id="N9XS18"/>
<keyword evidence="2" id="KW-1185">Reference proteome</keyword>
<dbReference type="RefSeq" id="WP_002599795.1">
    <property type="nucleotide sequence ID" value="NZ_KB850962.1"/>
</dbReference>
<reference evidence="1 2" key="1">
    <citation type="submission" date="2013-01" db="EMBL/GenBank/DDBJ databases">
        <title>The Genome Sequence of Clostridium colicanis 209318.</title>
        <authorList>
            <consortium name="The Broad Institute Genome Sequencing Platform"/>
            <person name="Earl A."/>
            <person name="Ward D."/>
            <person name="Feldgarden M."/>
            <person name="Gevers D."/>
            <person name="Courvalin P."/>
            <person name="Lambert T."/>
            <person name="Walker B."/>
            <person name="Young S.K."/>
            <person name="Zeng Q."/>
            <person name="Gargeya S."/>
            <person name="Fitzgerald M."/>
            <person name="Haas B."/>
            <person name="Abouelleil A."/>
            <person name="Alvarado L."/>
            <person name="Arachchi H.M."/>
            <person name="Berlin A.M."/>
            <person name="Chapman S.B."/>
            <person name="Dewar J."/>
            <person name="Goldberg J."/>
            <person name="Griggs A."/>
            <person name="Gujja S."/>
            <person name="Hansen M."/>
            <person name="Howarth C."/>
            <person name="Imamovic A."/>
            <person name="Larimer J."/>
            <person name="McCowan C."/>
            <person name="Murphy C."/>
            <person name="Neiman D."/>
            <person name="Pearson M."/>
            <person name="Priest M."/>
            <person name="Roberts A."/>
            <person name="Saif S."/>
            <person name="Shea T."/>
            <person name="Sisk P."/>
            <person name="Sykes S."/>
            <person name="Wortman J."/>
            <person name="Nusbaum C."/>
            <person name="Birren B."/>
        </authorList>
    </citation>
    <scope>NUCLEOTIDE SEQUENCE [LARGE SCALE GENOMIC DNA]</scope>
    <source>
        <strain evidence="1 2">209318</strain>
    </source>
</reference>
<dbReference type="PATRIC" id="fig|999411.4.peg.3271"/>
<organism evidence="1 2">
    <name type="scientific">Clostridium thermobutyricum</name>
    <dbReference type="NCBI Taxonomy" id="29372"/>
    <lineage>
        <taxon>Bacteria</taxon>
        <taxon>Bacillati</taxon>
        <taxon>Bacillota</taxon>
        <taxon>Clostridia</taxon>
        <taxon>Eubacteriales</taxon>
        <taxon>Clostridiaceae</taxon>
        <taxon>Clostridium</taxon>
    </lineage>
</organism>
<sequence length="89" mass="10429">MCKFCDDEFQIETDLDNEKLSIYLDSDNKMFLKIRVSNPAGNIIKPIKIKYCPFCGEYLKDKNCYRCYNYNIGDGIDDIRNCVGCKYNN</sequence>
<comment type="caution">
    <text evidence="1">The sequence shown here is derived from an EMBL/GenBank/DDBJ whole genome shotgun (WGS) entry which is preliminary data.</text>
</comment>
<dbReference type="EMBL" id="AGYT01000028">
    <property type="protein sequence ID" value="ENY98416.1"/>
    <property type="molecule type" value="Genomic_DNA"/>
</dbReference>
<protein>
    <submittedName>
        <fullName evidence="1">Uncharacterized protein</fullName>
    </submittedName>
</protein>
<accession>N9XS18</accession>
<dbReference type="HOGENOM" id="CLU_2449385_0_0_9"/>
<name>N9XS18_9CLOT</name>
<dbReference type="Proteomes" id="UP000013097">
    <property type="component" value="Unassembled WGS sequence"/>
</dbReference>
<evidence type="ECO:0000313" key="1">
    <source>
        <dbReference type="EMBL" id="ENY98416.1"/>
    </source>
</evidence>